<sequence>MQTNKIIFIYFFIFSLFGCKESNAHVSEKISIKDSLKENVNKQDTILKEVPQSFVVSCGSGCAMTYNVKNVTSTGQIKKVDFGVDTYIDEVLSETNQESYLFFYDQFNKIEKIQHEGEKENILENLIPDVVESFKDFANSLVSKQADPVQNQIQKNIPNSNGFLYNNKINPKTVKYNKLNVNSITGISKFICDISDPRYISLLSKNDIKMILVPQDCGDFSYRYYLLTIKNDMVVSDLYVEGESYEPDDQNSKEVTSFSIDKDYNINVSTKYQDSFRSDVYKISDDARLIRK</sequence>
<dbReference type="Proteomes" id="UP001208649">
    <property type="component" value="Unassembled WGS sequence"/>
</dbReference>
<name>A0ABT2WAP0_9FLAO</name>
<evidence type="ECO:0008006" key="3">
    <source>
        <dbReference type="Google" id="ProtNLM"/>
    </source>
</evidence>
<gene>
    <name evidence="1" type="ORF">NZ698_17760</name>
</gene>
<evidence type="ECO:0000313" key="2">
    <source>
        <dbReference type="Proteomes" id="UP001208649"/>
    </source>
</evidence>
<accession>A0ABT2WAP0</accession>
<proteinExistence type="predicted"/>
<dbReference type="RefSeq" id="WP_263004588.1">
    <property type="nucleotide sequence ID" value="NZ_JAOTEM010000005.1"/>
</dbReference>
<dbReference type="PROSITE" id="PS51257">
    <property type="entry name" value="PROKAR_LIPOPROTEIN"/>
    <property type="match status" value="1"/>
</dbReference>
<evidence type="ECO:0000313" key="1">
    <source>
        <dbReference type="EMBL" id="MCU7619028.1"/>
    </source>
</evidence>
<keyword evidence="2" id="KW-1185">Reference proteome</keyword>
<organism evidence="1 2">
    <name type="scientific">Chryseobacterium edaphi</name>
    <dbReference type="NCBI Taxonomy" id="2976532"/>
    <lineage>
        <taxon>Bacteria</taxon>
        <taxon>Pseudomonadati</taxon>
        <taxon>Bacteroidota</taxon>
        <taxon>Flavobacteriia</taxon>
        <taxon>Flavobacteriales</taxon>
        <taxon>Weeksellaceae</taxon>
        <taxon>Chryseobacterium group</taxon>
        <taxon>Chryseobacterium</taxon>
    </lineage>
</organism>
<comment type="caution">
    <text evidence="1">The sequence shown here is derived from an EMBL/GenBank/DDBJ whole genome shotgun (WGS) entry which is preliminary data.</text>
</comment>
<reference evidence="2" key="1">
    <citation type="submission" date="2023-07" db="EMBL/GenBank/DDBJ databases">
        <title>Chryseobacterium sp. strain PBS4-4 Genome sequencing and assembly.</title>
        <authorList>
            <person name="Jung Y."/>
        </authorList>
    </citation>
    <scope>NUCLEOTIDE SEQUENCE [LARGE SCALE GENOMIC DNA]</scope>
    <source>
        <strain evidence="2">PBS4-4</strain>
    </source>
</reference>
<dbReference type="EMBL" id="JAOTEM010000005">
    <property type="protein sequence ID" value="MCU7619028.1"/>
    <property type="molecule type" value="Genomic_DNA"/>
</dbReference>
<protein>
    <recommendedName>
        <fullName evidence="3">Lipoprotein</fullName>
    </recommendedName>
</protein>